<dbReference type="Gene3D" id="1.10.1660.10">
    <property type="match status" value="1"/>
</dbReference>
<dbReference type="AlphaFoldDB" id="A0A7J0CWF2"/>
<feature type="region of interest" description="Disordered" evidence="2">
    <location>
        <begin position="130"/>
        <end position="162"/>
    </location>
</feature>
<dbReference type="PROSITE" id="PS00552">
    <property type="entry name" value="HTH_MERR_1"/>
    <property type="match status" value="1"/>
</dbReference>
<name>A0A7J0CWF2_STRMI</name>
<dbReference type="PRINTS" id="PR00040">
    <property type="entry name" value="HTHMERR"/>
</dbReference>
<evidence type="ECO:0000256" key="2">
    <source>
        <dbReference type="SAM" id="MobiDB-lite"/>
    </source>
</evidence>
<dbReference type="SMART" id="SM00422">
    <property type="entry name" value="HTH_MERR"/>
    <property type="match status" value="1"/>
</dbReference>
<dbReference type="PANTHER" id="PTHR30204">
    <property type="entry name" value="REDOX-CYCLING DRUG-SENSING TRANSCRIPTIONAL ACTIVATOR SOXR"/>
    <property type="match status" value="1"/>
</dbReference>
<sequence length="335" mass="36155">MGVMRIGEAAAAAGCTPRALRLYEQRGLLPPPGRTASGQRDYRPAEVARLRVIRELLGSGFTIEDLRSCADRLHLLTQDPPPRCGAADAPEGSGSGVVGRRLAILDAEIDRLTRLREDLARRAFGDRAAFEDRAGADPQPYEPVSVTHRSPAAPPAPATREKPLQLRRRLRLQRVKQVPLVAHVLGERPVDQGPARRGQRHHPAPAVGGRTAPGHQAGALEAVDPLGHRPRGDHRVRGQLARRPLEGLAGPAQRGQDVELALRQAVGAVDDVEAGGQEVAQAVQTPDDGLRGDVHVRALPRPLGLDARHVVGSRAFRSDVTKITFHGRHNSFHGR</sequence>
<dbReference type="EMBL" id="BLWD01000001">
    <property type="protein sequence ID" value="GFN06045.1"/>
    <property type="molecule type" value="Genomic_DNA"/>
</dbReference>
<organism evidence="4 5">
    <name type="scientific">Streptomyces microflavus</name>
    <name type="common">Streptomyces lipmanii</name>
    <dbReference type="NCBI Taxonomy" id="1919"/>
    <lineage>
        <taxon>Bacteria</taxon>
        <taxon>Bacillati</taxon>
        <taxon>Actinomycetota</taxon>
        <taxon>Actinomycetes</taxon>
        <taxon>Kitasatosporales</taxon>
        <taxon>Streptomycetaceae</taxon>
        <taxon>Streptomyces</taxon>
    </lineage>
</organism>
<accession>A0A7J0CWF2</accession>
<dbReference type="PROSITE" id="PS50937">
    <property type="entry name" value="HTH_MERR_2"/>
    <property type="match status" value="1"/>
</dbReference>
<dbReference type="GO" id="GO:0003700">
    <property type="term" value="F:DNA-binding transcription factor activity"/>
    <property type="evidence" value="ECO:0007669"/>
    <property type="project" value="InterPro"/>
</dbReference>
<dbReference type="SUPFAM" id="SSF46955">
    <property type="entry name" value="Putative DNA-binding domain"/>
    <property type="match status" value="1"/>
</dbReference>
<dbReference type="PANTHER" id="PTHR30204:SF93">
    <property type="entry name" value="HTH MERR-TYPE DOMAIN-CONTAINING PROTEIN"/>
    <property type="match status" value="1"/>
</dbReference>
<evidence type="ECO:0000259" key="3">
    <source>
        <dbReference type="PROSITE" id="PS50937"/>
    </source>
</evidence>
<dbReference type="GO" id="GO:0003677">
    <property type="term" value="F:DNA binding"/>
    <property type="evidence" value="ECO:0007669"/>
    <property type="project" value="UniProtKB-KW"/>
</dbReference>
<dbReference type="InterPro" id="IPR000551">
    <property type="entry name" value="MerR-type_HTH_dom"/>
</dbReference>
<protein>
    <recommendedName>
        <fullName evidence="3">HTH merR-type domain-containing protein</fullName>
    </recommendedName>
</protein>
<keyword evidence="1" id="KW-0238">DNA-binding</keyword>
<feature type="region of interest" description="Disordered" evidence="2">
    <location>
        <begin position="187"/>
        <end position="215"/>
    </location>
</feature>
<proteinExistence type="predicted"/>
<evidence type="ECO:0000313" key="4">
    <source>
        <dbReference type="EMBL" id="GFN06045.1"/>
    </source>
</evidence>
<dbReference type="Pfam" id="PF13411">
    <property type="entry name" value="MerR_1"/>
    <property type="match status" value="1"/>
</dbReference>
<evidence type="ECO:0000256" key="1">
    <source>
        <dbReference type="ARBA" id="ARBA00023125"/>
    </source>
</evidence>
<dbReference type="InterPro" id="IPR009061">
    <property type="entry name" value="DNA-bd_dom_put_sf"/>
</dbReference>
<evidence type="ECO:0000313" key="5">
    <source>
        <dbReference type="Proteomes" id="UP000498740"/>
    </source>
</evidence>
<comment type="caution">
    <text evidence="4">The sequence shown here is derived from an EMBL/GenBank/DDBJ whole genome shotgun (WGS) entry which is preliminary data.</text>
</comment>
<dbReference type="InterPro" id="IPR047057">
    <property type="entry name" value="MerR_fam"/>
</dbReference>
<reference evidence="4 5" key="1">
    <citation type="submission" date="2020-05" db="EMBL/GenBank/DDBJ databases">
        <title>Whole genome shotgun sequence of Streptomyces microflavus NBRC 13062.</title>
        <authorList>
            <person name="Komaki H."/>
            <person name="Tamura T."/>
        </authorList>
    </citation>
    <scope>NUCLEOTIDE SEQUENCE [LARGE SCALE GENOMIC DNA]</scope>
    <source>
        <strain evidence="4 5">NBRC 13062</strain>
    </source>
</reference>
<gene>
    <name evidence="4" type="ORF">Smic_46010</name>
</gene>
<dbReference type="Proteomes" id="UP000498740">
    <property type="component" value="Unassembled WGS sequence"/>
</dbReference>
<feature type="domain" description="HTH merR-type" evidence="3">
    <location>
        <begin position="3"/>
        <end position="72"/>
    </location>
</feature>